<gene>
    <name evidence="3" type="ORF">SAMN05192553_101167</name>
</gene>
<dbReference type="Proteomes" id="UP000199403">
    <property type="component" value="Unassembled WGS sequence"/>
</dbReference>
<dbReference type="PANTHER" id="PTHR37836:SF3">
    <property type="entry name" value="ENDOGLUCANASE"/>
    <property type="match status" value="1"/>
</dbReference>
<keyword evidence="4" id="KW-1185">Reference proteome</keyword>
<dbReference type="OrthoDB" id="59486at2"/>
<dbReference type="EMBL" id="FNZH01000001">
    <property type="protein sequence ID" value="SEI76287.1"/>
    <property type="molecule type" value="Genomic_DNA"/>
</dbReference>
<dbReference type="PANTHER" id="PTHR37836">
    <property type="entry name" value="LMO1036 PROTEIN"/>
    <property type="match status" value="1"/>
</dbReference>
<dbReference type="RefSeq" id="WP_092170102.1">
    <property type="nucleotide sequence ID" value="NZ_FNZH01000001.1"/>
</dbReference>
<evidence type="ECO:0000313" key="3">
    <source>
        <dbReference type="EMBL" id="SEI76287.1"/>
    </source>
</evidence>
<dbReference type="AlphaFoldDB" id="A0A1H6TGN8"/>
<evidence type="ECO:0000259" key="1">
    <source>
        <dbReference type="Pfam" id="PF12904"/>
    </source>
</evidence>
<feature type="domain" description="Apiosidase-like catalytic" evidence="2">
    <location>
        <begin position="28"/>
        <end position="350"/>
    </location>
</feature>
<evidence type="ECO:0000313" key="4">
    <source>
        <dbReference type="Proteomes" id="UP000199403"/>
    </source>
</evidence>
<dbReference type="STRING" id="1416801.SAMN05192553_101167"/>
<protein>
    <submittedName>
        <fullName evidence="3">Putative collagen-binding domain of a collagenase</fullName>
    </submittedName>
</protein>
<dbReference type="InterPro" id="IPR017853">
    <property type="entry name" value="GH"/>
</dbReference>
<dbReference type="Pfam" id="PF12904">
    <property type="entry name" value="Collagen_bind_2"/>
    <property type="match status" value="1"/>
</dbReference>
<accession>A0A1H6TGN8</accession>
<evidence type="ECO:0000259" key="2">
    <source>
        <dbReference type="Pfam" id="PF13204"/>
    </source>
</evidence>
<organism evidence="3 4">
    <name type="scientific">Cyclobacterium xiamenense</name>
    <dbReference type="NCBI Taxonomy" id="1297121"/>
    <lineage>
        <taxon>Bacteria</taxon>
        <taxon>Pseudomonadati</taxon>
        <taxon>Bacteroidota</taxon>
        <taxon>Cytophagia</taxon>
        <taxon>Cytophagales</taxon>
        <taxon>Cyclobacteriaceae</taxon>
        <taxon>Cyclobacterium</taxon>
    </lineage>
</organism>
<dbReference type="SUPFAM" id="SSF51445">
    <property type="entry name" value="(Trans)glycosidases"/>
    <property type="match status" value="1"/>
</dbReference>
<proteinExistence type="predicted"/>
<dbReference type="InterPro" id="IPR025277">
    <property type="entry name" value="Apiosidase-like_cat_dom"/>
</dbReference>
<feature type="domain" description="Putative collagen-binding" evidence="1">
    <location>
        <begin position="355"/>
        <end position="444"/>
    </location>
</feature>
<dbReference type="InterPro" id="IPR024749">
    <property type="entry name" value="Collagen-bd_put"/>
</dbReference>
<reference evidence="4" key="1">
    <citation type="submission" date="2016-10" db="EMBL/GenBank/DDBJ databases">
        <authorList>
            <person name="Varghese N."/>
            <person name="Submissions S."/>
        </authorList>
    </citation>
    <scope>NUCLEOTIDE SEQUENCE [LARGE SCALE GENOMIC DNA]</scope>
    <source>
        <strain evidence="4">IBRC-M 10761</strain>
    </source>
</reference>
<sequence>MKPFAMLAPLLFLTLFTTGQQLPLLKISDNQRYLETADGQPFFWLGDTAWELLHRLNKAEIDRYLQDRADKGFTLIQTVILAELDGLNSPNAQGATPLIDNNPEKLNEAYFEHVDYLMEKASELGLYVGLLPTWGDKFNRRWGAGPEIFTPENAATYGELLAKRYHNHSNLVWILGGDRAMENETHYEIIRAMAQGIRAHDQRHLLTFHPVGGKKATDFFSEDAWLQLDMFQSGHSRLAKDYQYVLDARNLRRTRPVINGEPRYENIRDRFWEDRAYGWLDDADVRVAGYWTMLSGAAGYTYGCNDIWQMYSSKHEPVINARTGWQEALDLPGSKQMGYLKNILSALPWQELQLDQRLLLGDNPEDTSHRLLARTERGDLLLAYTPTGMPLHLDLPKLDAETVSAYWFNPRNGRVKAIGDLKTSSAHRFTPWASGWGSDFLLLLVDKAAGYDFSAFMD</sequence>
<dbReference type="Gene3D" id="3.20.20.80">
    <property type="entry name" value="Glycosidases"/>
    <property type="match status" value="1"/>
</dbReference>
<name>A0A1H6TGN8_9BACT</name>
<dbReference type="Pfam" id="PF13204">
    <property type="entry name" value="Apiosidase"/>
    <property type="match status" value="1"/>
</dbReference>